<feature type="transmembrane region" description="Helical" evidence="7">
    <location>
        <begin position="97"/>
        <end position="118"/>
    </location>
</feature>
<proteinExistence type="predicted"/>
<keyword evidence="3 7" id="KW-0812">Transmembrane</keyword>
<accession>A0A552U9N2</accession>
<evidence type="ECO:0000256" key="4">
    <source>
        <dbReference type="ARBA" id="ARBA00022989"/>
    </source>
</evidence>
<dbReference type="PANTHER" id="PTHR23505:SF79">
    <property type="entry name" value="PROTEIN SPINSTER"/>
    <property type="match status" value="1"/>
</dbReference>
<feature type="transmembrane region" description="Helical" evidence="7">
    <location>
        <begin position="282"/>
        <end position="303"/>
    </location>
</feature>
<dbReference type="GO" id="GO:0016020">
    <property type="term" value="C:membrane"/>
    <property type="evidence" value="ECO:0007669"/>
    <property type="project" value="UniProtKB-SubCell"/>
</dbReference>
<evidence type="ECO:0000313" key="10">
    <source>
        <dbReference type="Proteomes" id="UP000317894"/>
    </source>
</evidence>
<evidence type="ECO:0000256" key="5">
    <source>
        <dbReference type="ARBA" id="ARBA00023136"/>
    </source>
</evidence>
<feature type="transmembrane region" description="Helical" evidence="7">
    <location>
        <begin position="444"/>
        <end position="464"/>
    </location>
</feature>
<evidence type="ECO:0000256" key="3">
    <source>
        <dbReference type="ARBA" id="ARBA00022692"/>
    </source>
</evidence>
<keyword evidence="4 7" id="KW-1133">Transmembrane helix</keyword>
<dbReference type="PROSITE" id="PS50850">
    <property type="entry name" value="MFS"/>
    <property type="match status" value="1"/>
</dbReference>
<feature type="transmembrane region" description="Helical" evidence="7">
    <location>
        <begin position="373"/>
        <end position="398"/>
    </location>
</feature>
<dbReference type="Gene3D" id="1.20.1250.20">
    <property type="entry name" value="MFS general substrate transporter like domains"/>
    <property type="match status" value="1"/>
</dbReference>
<feature type="transmembrane region" description="Helical" evidence="7">
    <location>
        <begin position="348"/>
        <end position="367"/>
    </location>
</feature>
<evidence type="ECO:0000256" key="1">
    <source>
        <dbReference type="ARBA" id="ARBA00004141"/>
    </source>
</evidence>
<comment type="caution">
    <text evidence="9">The sequence shown here is derived from an EMBL/GenBank/DDBJ whole genome shotgun (WGS) entry which is preliminary data.</text>
</comment>
<dbReference type="InterPro" id="IPR036259">
    <property type="entry name" value="MFS_trans_sf"/>
</dbReference>
<feature type="transmembrane region" description="Helical" evidence="7">
    <location>
        <begin position="151"/>
        <end position="176"/>
    </location>
</feature>
<dbReference type="InterPro" id="IPR044770">
    <property type="entry name" value="MFS_spinster-like"/>
</dbReference>
<feature type="transmembrane region" description="Helical" evidence="7">
    <location>
        <begin position="188"/>
        <end position="210"/>
    </location>
</feature>
<feature type="domain" description="Major facilitator superfamily (MFS) profile" evidence="8">
    <location>
        <begin position="59"/>
        <end position="471"/>
    </location>
</feature>
<dbReference type="EMBL" id="VJWA01000002">
    <property type="protein sequence ID" value="TRW14927.1"/>
    <property type="molecule type" value="Genomic_DNA"/>
</dbReference>
<dbReference type="PANTHER" id="PTHR23505">
    <property type="entry name" value="SPINSTER"/>
    <property type="match status" value="1"/>
</dbReference>
<dbReference type="GO" id="GO:0022857">
    <property type="term" value="F:transmembrane transporter activity"/>
    <property type="evidence" value="ECO:0007669"/>
    <property type="project" value="InterPro"/>
</dbReference>
<feature type="region of interest" description="Disordered" evidence="6">
    <location>
        <begin position="1"/>
        <end position="22"/>
    </location>
</feature>
<organism evidence="9 10">
    <name type="scientific">Glacieibacterium frigidum</name>
    <dbReference type="NCBI Taxonomy" id="2593303"/>
    <lineage>
        <taxon>Bacteria</taxon>
        <taxon>Pseudomonadati</taxon>
        <taxon>Pseudomonadota</taxon>
        <taxon>Alphaproteobacteria</taxon>
        <taxon>Sphingomonadales</taxon>
        <taxon>Sphingosinicellaceae</taxon>
        <taxon>Glacieibacterium</taxon>
    </lineage>
</organism>
<evidence type="ECO:0000256" key="2">
    <source>
        <dbReference type="ARBA" id="ARBA00022448"/>
    </source>
</evidence>
<dbReference type="AlphaFoldDB" id="A0A552U9N2"/>
<dbReference type="SUPFAM" id="SSF103473">
    <property type="entry name" value="MFS general substrate transporter"/>
    <property type="match status" value="1"/>
</dbReference>
<comment type="subcellular location">
    <subcellularLocation>
        <location evidence="1">Membrane</location>
        <topology evidence="1">Multi-pass membrane protein</topology>
    </subcellularLocation>
</comment>
<dbReference type="InterPro" id="IPR011701">
    <property type="entry name" value="MFS"/>
</dbReference>
<dbReference type="OrthoDB" id="6057322at2"/>
<evidence type="ECO:0000256" key="7">
    <source>
        <dbReference type="SAM" id="Phobius"/>
    </source>
</evidence>
<protein>
    <submittedName>
        <fullName evidence="9">MFS transporter</fullName>
    </submittedName>
</protein>
<keyword evidence="5 7" id="KW-0472">Membrane</keyword>
<dbReference type="Pfam" id="PF07690">
    <property type="entry name" value="MFS_1"/>
    <property type="match status" value="1"/>
</dbReference>
<keyword evidence="2" id="KW-0813">Transport</keyword>
<name>A0A552U9N2_9SPHN</name>
<dbReference type="InterPro" id="IPR020846">
    <property type="entry name" value="MFS_dom"/>
</dbReference>
<evidence type="ECO:0000259" key="8">
    <source>
        <dbReference type="PROSITE" id="PS50850"/>
    </source>
</evidence>
<feature type="transmembrane region" description="Helical" evidence="7">
    <location>
        <begin position="56"/>
        <end position="77"/>
    </location>
</feature>
<keyword evidence="10" id="KW-1185">Reference proteome</keyword>
<reference evidence="9 10" key="1">
    <citation type="submission" date="2019-07" db="EMBL/GenBank/DDBJ databases">
        <title>Novel species isolated from glacier.</title>
        <authorList>
            <person name="Liu Q."/>
            <person name="Xin Y.-H."/>
        </authorList>
    </citation>
    <scope>NUCLEOTIDE SEQUENCE [LARGE SCALE GENOMIC DNA]</scope>
    <source>
        <strain evidence="9 10">LB1R16</strain>
    </source>
</reference>
<evidence type="ECO:0000256" key="6">
    <source>
        <dbReference type="SAM" id="MobiDB-lite"/>
    </source>
</evidence>
<feature type="transmembrane region" description="Helical" evidence="7">
    <location>
        <begin position="230"/>
        <end position="248"/>
    </location>
</feature>
<gene>
    <name evidence="9" type="ORF">FMM06_14795</name>
</gene>
<feature type="transmembrane region" description="Helical" evidence="7">
    <location>
        <begin position="410"/>
        <end position="432"/>
    </location>
</feature>
<feature type="transmembrane region" description="Helical" evidence="7">
    <location>
        <begin position="315"/>
        <end position="336"/>
    </location>
</feature>
<evidence type="ECO:0000313" key="9">
    <source>
        <dbReference type="EMBL" id="TRW14927.1"/>
    </source>
</evidence>
<feature type="transmembrane region" description="Helical" evidence="7">
    <location>
        <begin position="125"/>
        <end position="145"/>
    </location>
</feature>
<sequence>MEAAAQRPEPDRQGLCHAGRLDAGPLPRRAAHNRADAESELLTAAPPDRWPAPLQAWGTVAVLNLAYLVSFVDRTILSLLIEPIKADLQISDTQIALLQGAAFGLFYTLLGVPFGWAVDRFSRKWIIGLGCTLWCLMTAACGLAGSFAQLFAARLGVGVGEAALSPGAASLIADLFPPERRALAMSVYAMGASFGVGLSLLAGGLVIGLIGRAGPLVLPLIGPTAPWQAVLLLVGLGGLVVALAILLLPEPARREAAATRLATRGELFAFLWRERVQLGNQFAGIALFGLVSYAILSWVPALFTRLHGWSAADVGLRYGLLFIVFGSSGAVAGGRLAAHFAKRGVANYNLRVAAIGVTALIPFGIVAPLATNAWVVLALLGPVAFCFALPTGASIAAIQHVTPNQLRGQVAALYYLSIGLIGLLLGPLSVALLTDTLFGDPKALGYSLSIVCGVVQPIAAMLVCRAARANTGKRGEA</sequence>
<dbReference type="Proteomes" id="UP000317894">
    <property type="component" value="Unassembled WGS sequence"/>
</dbReference>